<dbReference type="OrthoDB" id="9800207at2"/>
<evidence type="ECO:0000256" key="5">
    <source>
        <dbReference type="ARBA" id="ARBA00022989"/>
    </source>
</evidence>
<feature type="transmembrane region" description="Helical" evidence="7">
    <location>
        <begin position="131"/>
        <end position="156"/>
    </location>
</feature>
<evidence type="ECO:0000256" key="7">
    <source>
        <dbReference type="SAM" id="Phobius"/>
    </source>
</evidence>
<evidence type="ECO:0000256" key="4">
    <source>
        <dbReference type="ARBA" id="ARBA00022692"/>
    </source>
</evidence>
<feature type="transmembrane region" description="Helical" evidence="7">
    <location>
        <begin position="207"/>
        <end position="226"/>
    </location>
</feature>
<protein>
    <submittedName>
        <fullName evidence="8">Paraquat-inducible protein A</fullName>
    </submittedName>
</protein>
<dbReference type="InterPro" id="IPR051800">
    <property type="entry name" value="PqiA-PqiB_transport"/>
</dbReference>
<organism evidence="8 9">
    <name type="scientific">Burkholderia ubonensis</name>
    <dbReference type="NCBI Taxonomy" id="101571"/>
    <lineage>
        <taxon>Bacteria</taxon>
        <taxon>Pseudomonadati</taxon>
        <taxon>Pseudomonadota</taxon>
        <taxon>Betaproteobacteria</taxon>
        <taxon>Burkholderiales</taxon>
        <taxon>Burkholderiaceae</taxon>
        <taxon>Burkholderia</taxon>
        <taxon>Burkholderia cepacia complex</taxon>
    </lineage>
</organism>
<evidence type="ECO:0000256" key="3">
    <source>
        <dbReference type="ARBA" id="ARBA00022519"/>
    </source>
</evidence>
<keyword evidence="4 7" id="KW-0812">Transmembrane</keyword>
<reference evidence="8 9" key="1">
    <citation type="submission" date="2015-11" db="EMBL/GenBank/DDBJ databases">
        <title>Expanding the genomic diversity of Burkholderia species for the development of highly accurate diagnostics.</title>
        <authorList>
            <person name="Sahl J."/>
            <person name="Keim P."/>
            <person name="Wagner D."/>
        </authorList>
    </citation>
    <scope>NUCLEOTIDE SEQUENCE [LARGE SCALE GENOMIC DNA]</scope>
    <source>
        <strain evidence="8 9">MSMB2167WGS</strain>
    </source>
</reference>
<dbReference type="EMBL" id="LPIX01000114">
    <property type="protein sequence ID" value="KWD92189.1"/>
    <property type="molecule type" value="Genomic_DNA"/>
</dbReference>
<comment type="subcellular location">
    <subcellularLocation>
        <location evidence="1">Cell inner membrane</location>
    </subcellularLocation>
</comment>
<evidence type="ECO:0000256" key="6">
    <source>
        <dbReference type="ARBA" id="ARBA00023136"/>
    </source>
</evidence>
<dbReference type="Pfam" id="PF04403">
    <property type="entry name" value="PqiA"/>
    <property type="match status" value="1"/>
</dbReference>
<evidence type="ECO:0000313" key="8">
    <source>
        <dbReference type="EMBL" id="KWD92189.1"/>
    </source>
</evidence>
<dbReference type="InterPro" id="IPR007498">
    <property type="entry name" value="PqiA-like"/>
</dbReference>
<keyword evidence="5 7" id="KW-1133">Transmembrane helix</keyword>
<name>A0A107F6T7_9BURK</name>
<keyword evidence="3" id="KW-0997">Cell inner membrane</keyword>
<comment type="caution">
    <text evidence="8">The sequence shown here is derived from an EMBL/GenBank/DDBJ whole genome shotgun (WGS) entry which is preliminary data.</text>
</comment>
<evidence type="ECO:0000256" key="1">
    <source>
        <dbReference type="ARBA" id="ARBA00004533"/>
    </source>
</evidence>
<accession>A0A107F6T7</accession>
<feature type="transmembrane region" description="Helical" evidence="7">
    <location>
        <begin position="82"/>
        <end position="101"/>
    </location>
</feature>
<evidence type="ECO:0000256" key="2">
    <source>
        <dbReference type="ARBA" id="ARBA00022475"/>
    </source>
</evidence>
<evidence type="ECO:0000313" key="9">
    <source>
        <dbReference type="Proteomes" id="UP000062998"/>
    </source>
</evidence>
<proteinExistence type="predicted"/>
<sequence length="240" mass="25888">MSMRLPAPSKSSEPLRLSAGVMHRRSVDDDNASLPVVPTTTSMRLVSCHACGTLSSQALEGTRCPRCGGALHRRKPDSQARAWAFLIAAMILHVPANLLPIMVTQSIAGTSSATILSGVVYFWVSGSKGLAILVLIPSMVVPLLKMMTLTLLLLSVRLRATWRIRQQTQLYRLVEAIGRWSMLDVFVVALLSSLIRAGALATVTPGAGLLAFASVVVLTMLASHSFDTRLLWDSLNPNDD</sequence>
<dbReference type="PANTHER" id="PTHR30462:SF3">
    <property type="entry name" value="INTERMEMBRANE TRANSPORT PROTEIN PQIA"/>
    <property type="match status" value="1"/>
</dbReference>
<feature type="transmembrane region" description="Helical" evidence="7">
    <location>
        <begin position="176"/>
        <end position="195"/>
    </location>
</feature>
<keyword evidence="6 7" id="KW-0472">Membrane</keyword>
<gene>
    <name evidence="8" type="ORF">WL73_29600</name>
</gene>
<dbReference type="AlphaFoldDB" id="A0A107F6T7"/>
<dbReference type="GO" id="GO:0005886">
    <property type="term" value="C:plasma membrane"/>
    <property type="evidence" value="ECO:0007669"/>
    <property type="project" value="UniProtKB-SubCell"/>
</dbReference>
<dbReference type="Proteomes" id="UP000062998">
    <property type="component" value="Unassembled WGS sequence"/>
</dbReference>
<dbReference type="PANTHER" id="PTHR30462">
    <property type="entry name" value="INTERMEMBRANE TRANSPORT PROTEIN PQIB-RELATED"/>
    <property type="match status" value="1"/>
</dbReference>
<keyword evidence="2" id="KW-1003">Cell membrane</keyword>
<dbReference type="RefSeq" id="WP_060327382.1">
    <property type="nucleotide sequence ID" value="NZ_LPIU01000022.1"/>
</dbReference>